<evidence type="ECO:0000256" key="2">
    <source>
        <dbReference type="ARBA" id="ARBA00023295"/>
    </source>
</evidence>
<accession>A0A952DRR3</accession>
<evidence type="ECO:0000313" key="6">
    <source>
        <dbReference type="Proteomes" id="UP000781173"/>
    </source>
</evidence>
<dbReference type="InterPro" id="IPR013529">
    <property type="entry name" value="Glyco_hydro_42_N"/>
</dbReference>
<dbReference type="SUPFAM" id="SSF51445">
    <property type="entry name" value="(Trans)glycosidases"/>
    <property type="match status" value="1"/>
</dbReference>
<dbReference type="Proteomes" id="UP000781173">
    <property type="component" value="Unassembled WGS sequence"/>
</dbReference>
<keyword evidence="3" id="KW-0732">Signal</keyword>
<feature type="domain" description="Glycoside hydrolase family 42 N-terminal" evidence="4">
    <location>
        <begin position="73"/>
        <end position="176"/>
    </location>
</feature>
<feature type="non-terminal residue" evidence="5">
    <location>
        <position position="408"/>
    </location>
</feature>
<organism evidence="5 6">
    <name type="scientific">Candidatus Dojkabacteria bacterium</name>
    <dbReference type="NCBI Taxonomy" id="2099670"/>
    <lineage>
        <taxon>Bacteria</taxon>
        <taxon>Candidatus Dojkabacteria</taxon>
    </lineage>
</organism>
<dbReference type="GO" id="GO:0009341">
    <property type="term" value="C:beta-galactosidase complex"/>
    <property type="evidence" value="ECO:0007669"/>
    <property type="project" value="InterPro"/>
</dbReference>
<evidence type="ECO:0000256" key="1">
    <source>
        <dbReference type="ARBA" id="ARBA00022801"/>
    </source>
</evidence>
<comment type="caution">
    <text evidence="5">The sequence shown here is derived from an EMBL/GenBank/DDBJ whole genome shotgun (WGS) entry which is preliminary data.</text>
</comment>
<feature type="signal peptide" evidence="3">
    <location>
        <begin position="1"/>
        <end position="22"/>
    </location>
</feature>
<evidence type="ECO:0000256" key="3">
    <source>
        <dbReference type="SAM" id="SignalP"/>
    </source>
</evidence>
<dbReference type="EMBL" id="JACFOF010000003">
    <property type="protein sequence ID" value="MBW7953506.1"/>
    <property type="molecule type" value="Genomic_DNA"/>
</dbReference>
<proteinExistence type="predicted"/>
<keyword evidence="2" id="KW-0326">Glycosidase</keyword>
<sequence length="408" mass="45312">MGSFLAAATLVAVLLSSTSTNFENNFASASQTNFTIQRNNSYLANPGIGWQYMGSSDKTILPETVAYPDRHLISWRIINPQEGVYDFSTIDSFLSQAIANNKQLSFRVYTMRGEGYGGHQMPTWVVNKGIPLVGSGSEAGQPDYSNCNYQFYWAQMVEALRQKYDGNPNIAYIDISGYGNFNEWSYHDGITEFEPNPFSPQTPDGYARNRLVDMFVGGSSNNHLCRQNNGTTTRVSYNYQGFQSTQLIMPWAGIRHSVKYAFEKSATVGFRHDCLGRSSLSDFSQPEITEAFGSRWTTAPIVYELCAINWNNSTFQKNVSDVMSFSHASLIHDNPNGTAQPKETITNLMKPAGYRYTLASGSYPSQADAGSTITINTSWQNIGLAPNYPRMGQNFRAYIGLKNLAGSV</sequence>
<dbReference type="AlphaFoldDB" id="A0A952DRR3"/>
<dbReference type="Gene3D" id="3.20.20.80">
    <property type="entry name" value="Glycosidases"/>
    <property type="match status" value="1"/>
</dbReference>
<name>A0A952DRR3_9BACT</name>
<feature type="chain" id="PRO_5037187245" evidence="3">
    <location>
        <begin position="23"/>
        <end position="408"/>
    </location>
</feature>
<evidence type="ECO:0000313" key="5">
    <source>
        <dbReference type="EMBL" id="MBW7953506.1"/>
    </source>
</evidence>
<reference evidence="5" key="1">
    <citation type="journal article" date="2022" name="ISME J.">
        <title>A general approach to explore prokaryotic protein glycosylation reveals the unique surface layer modulation of an anammox bacterium.</title>
        <authorList>
            <person name="Pabst M."/>
            <person name="Grouzdev D.S."/>
            <person name="Lawson C.E."/>
            <person name="Kleikamp H.B.C."/>
            <person name="de Ram C."/>
            <person name="Louwen R."/>
            <person name="Lin Y.M."/>
            <person name="Lucker S."/>
            <person name="van Loosdrecht M.C.M."/>
            <person name="Laureni M."/>
        </authorList>
    </citation>
    <scope>NUCLEOTIDE SEQUENCE</scope>
    <source>
        <strain evidence="5">BROCD043</strain>
    </source>
</reference>
<dbReference type="InterPro" id="IPR017853">
    <property type="entry name" value="GH"/>
</dbReference>
<evidence type="ECO:0000259" key="4">
    <source>
        <dbReference type="Pfam" id="PF02449"/>
    </source>
</evidence>
<protein>
    <submittedName>
        <fullName evidence="5">Beta-galactosidase</fullName>
    </submittedName>
</protein>
<dbReference type="GO" id="GO:0004565">
    <property type="term" value="F:beta-galactosidase activity"/>
    <property type="evidence" value="ECO:0007669"/>
    <property type="project" value="InterPro"/>
</dbReference>
<dbReference type="GO" id="GO:0005975">
    <property type="term" value="P:carbohydrate metabolic process"/>
    <property type="evidence" value="ECO:0007669"/>
    <property type="project" value="InterPro"/>
</dbReference>
<dbReference type="Pfam" id="PF02449">
    <property type="entry name" value="Glyco_hydro_42"/>
    <property type="match status" value="1"/>
</dbReference>
<keyword evidence="1" id="KW-0378">Hydrolase</keyword>
<gene>
    <name evidence="5" type="ORF">H3C67_01845</name>
</gene>